<reference evidence="2 3" key="1">
    <citation type="submission" date="2020-08" db="EMBL/GenBank/DDBJ databases">
        <title>Putative novel bacterial strains isolated from necrotic wheat leaf tissues caused by Xanthomonas translucens.</title>
        <authorList>
            <person name="Tambong J.T."/>
        </authorList>
    </citation>
    <scope>NUCLEOTIDE SEQUENCE [LARGE SCALE GENOMIC DNA]</scope>
    <source>
        <strain evidence="2 3">DOAB 1069</strain>
    </source>
</reference>
<dbReference type="InterPro" id="IPR050744">
    <property type="entry name" value="AI-2_Isomerase_LsrG"/>
</dbReference>
<evidence type="ECO:0000259" key="1">
    <source>
        <dbReference type="PROSITE" id="PS51725"/>
    </source>
</evidence>
<dbReference type="PANTHER" id="PTHR33336">
    <property type="entry name" value="QUINOL MONOOXYGENASE YGIN-RELATED"/>
    <property type="match status" value="1"/>
</dbReference>
<dbReference type="RefSeq" id="WP_095096123.1">
    <property type="nucleotide sequence ID" value="NZ_JACONW010000244.1"/>
</dbReference>
<sequence>MPQSSPVSHLVFARARTGQSEQLGERLRCLIEPSRTADGCLSFALQHSLKDPDLWLISGCWASEEAMSSWLTTPELQVFSDVMQTYMVSSLDFHTFATQAEAEQLMQAV</sequence>
<dbReference type="InterPro" id="IPR007138">
    <property type="entry name" value="ABM_dom"/>
</dbReference>
<keyword evidence="2" id="KW-0560">Oxidoreductase</keyword>
<gene>
    <name evidence="2" type="ORF">H8S59_26030</name>
</gene>
<name>A0ABR7B7T5_9PSED</name>
<dbReference type="GO" id="GO:0004497">
    <property type="term" value="F:monooxygenase activity"/>
    <property type="evidence" value="ECO:0007669"/>
    <property type="project" value="UniProtKB-KW"/>
</dbReference>
<dbReference type="PROSITE" id="PS51725">
    <property type="entry name" value="ABM"/>
    <property type="match status" value="1"/>
</dbReference>
<protein>
    <submittedName>
        <fullName evidence="2">Antibiotic biosynthesis monooxygenase</fullName>
    </submittedName>
</protein>
<dbReference type="Pfam" id="PF03992">
    <property type="entry name" value="ABM"/>
    <property type="match status" value="1"/>
</dbReference>
<keyword evidence="2" id="KW-0503">Monooxygenase</keyword>
<dbReference type="PANTHER" id="PTHR33336:SF3">
    <property type="entry name" value="ABM DOMAIN-CONTAINING PROTEIN"/>
    <property type="match status" value="1"/>
</dbReference>
<evidence type="ECO:0000313" key="2">
    <source>
        <dbReference type="EMBL" id="MBC3953243.1"/>
    </source>
</evidence>
<keyword evidence="3" id="KW-1185">Reference proteome</keyword>
<accession>A0ABR7B7T5</accession>
<dbReference type="EMBL" id="JACONW010000244">
    <property type="protein sequence ID" value="MBC3953243.1"/>
    <property type="molecule type" value="Genomic_DNA"/>
</dbReference>
<dbReference type="Proteomes" id="UP000651852">
    <property type="component" value="Unassembled WGS sequence"/>
</dbReference>
<proteinExistence type="predicted"/>
<comment type="caution">
    <text evidence="2">The sequence shown here is derived from an EMBL/GenBank/DDBJ whole genome shotgun (WGS) entry which is preliminary data.</text>
</comment>
<dbReference type="SUPFAM" id="SSF54909">
    <property type="entry name" value="Dimeric alpha+beta barrel"/>
    <property type="match status" value="1"/>
</dbReference>
<dbReference type="InterPro" id="IPR011008">
    <property type="entry name" value="Dimeric_a/b-barrel"/>
</dbReference>
<organism evidence="2 3">
    <name type="scientific">Pseudomonas folii</name>
    <dbReference type="NCBI Taxonomy" id="2762593"/>
    <lineage>
        <taxon>Bacteria</taxon>
        <taxon>Pseudomonadati</taxon>
        <taxon>Pseudomonadota</taxon>
        <taxon>Gammaproteobacteria</taxon>
        <taxon>Pseudomonadales</taxon>
        <taxon>Pseudomonadaceae</taxon>
        <taxon>Pseudomonas</taxon>
    </lineage>
</organism>
<feature type="domain" description="ABM" evidence="1">
    <location>
        <begin position="7"/>
        <end position="96"/>
    </location>
</feature>
<dbReference type="Gene3D" id="3.30.70.100">
    <property type="match status" value="1"/>
</dbReference>
<evidence type="ECO:0000313" key="3">
    <source>
        <dbReference type="Proteomes" id="UP000651852"/>
    </source>
</evidence>